<evidence type="ECO:0000313" key="3">
    <source>
        <dbReference type="Proteomes" id="UP001412239"/>
    </source>
</evidence>
<organism evidence="2 3">
    <name type="scientific">Tuber aestivum</name>
    <name type="common">summer truffle</name>
    <dbReference type="NCBI Taxonomy" id="59557"/>
    <lineage>
        <taxon>Eukaryota</taxon>
        <taxon>Fungi</taxon>
        <taxon>Dikarya</taxon>
        <taxon>Ascomycota</taxon>
        <taxon>Pezizomycotina</taxon>
        <taxon>Pezizomycetes</taxon>
        <taxon>Pezizales</taxon>
        <taxon>Tuberaceae</taxon>
        <taxon>Tuber</taxon>
    </lineage>
</organism>
<sequence length="190" mass="20988">MSPSNPTIVLSQEPIEGATSQTFKDAMVVRKAVFVEEQGVPVENELDDNDKRSYHMVAYDSDAHASVNVPIGTIRIIPGPHKSHPGEPVPIGQEHANYLKLGRWATSKAYRGHGVGRKLIDAAVEWAARKEFTGDDGSEWNRMCLVHAQTSVVGLWEKAGFVVDESMGEWDEEGIMHRGLWKRIPKGVGC</sequence>
<dbReference type="UniPathway" id="UPA00113">
    <property type="reaction ID" value="UER00529"/>
</dbReference>
<dbReference type="Pfam" id="PF00583">
    <property type="entry name" value="Acetyltransf_1"/>
    <property type="match status" value="1"/>
</dbReference>
<evidence type="ECO:0000313" key="2">
    <source>
        <dbReference type="EMBL" id="CUS14239.1"/>
    </source>
</evidence>
<dbReference type="CDD" id="cd04301">
    <property type="entry name" value="NAT_SF"/>
    <property type="match status" value="1"/>
</dbReference>
<accession>A0A292Q372</accession>
<keyword evidence="3" id="KW-1185">Reference proteome</keyword>
<proteinExistence type="predicted"/>
<dbReference type="PROSITE" id="PS51186">
    <property type="entry name" value="GNAT"/>
    <property type="match status" value="1"/>
</dbReference>
<reference evidence="2" key="1">
    <citation type="submission" date="2015-10" db="EMBL/GenBank/DDBJ databases">
        <authorList>
            <person name="Regsiter A."/>
            <person name="william w."/>
        </authorList>
    </citation>
    <scope>NUCLEOTIDE SEQUENCE</scope>
    <source>
        <strain evidence="2">Montdore</strain>
    </source>
</reference>
<dbReference type="Gene3D" id="3.40.630.30">
    <property type="match status" value="1"/>
</dbReference>
<dbReference type="InterPro" id="IPR000182">
    <property type="entry name" value="GNAT_dom"/>
</dbReference>
<dbReference type="GO" id="GO:0016747">
    <property type="term" value="F:acyltransferase activity, transferring groups other than amino-acyl groups"/>
    <property type="evidence" value="ECO:0007669"/>
    <property type="project" value="InterPro"/>
</dbReference>
<name>A0A292Q372_9PEZI</name>
<protein>
    <recommendedName>
        <fullName evidence="1">N-acetyltransferase domain-containing protein</fullName>
    </recommendedName>
</protein>
<gene>
    <name evidence="2" type="ORF">GSTUAT00001529001</name>
</gene>
<dbReference type="SUPFAM" id="SSF55729">
    <property type="entry name" value="Acyl-CoA N-acyltransferases (Nat)"/>
    <property type="match status" value="1"/>
</dbReference>
<dbReference type="GO" id="GO:0006048">
    <property type="term" value="P:UDP-N-acetylglucosamine biosynthetic process"/>
    <property type="evidence" value="ECO:0007669"/>
    <property type="project" value="UniProtKB-UniPathway"/>
</dbReference>
<dbReference type="EMBL" id="LN890960">
    <property type="protein sequence ID" value="CUS14239.1"/>
    <property type="molecule type" value="Genomic_DNA"/>
</dbReference>
<dbReference type="InterPro" id="IPR016181">
    <property type="entry name" value="Acyl_CoA_acyltransferase"/>
</dbReference>
<dbReference type="Proteomes" id="UP001412239">
    <property type="component" value="Unassembled WGS sequence"/>
</dbReference>
<feature type="domain" description="N-acetyltransferase" evidence="1">
    <location>
        <begin position="13"/>
        <end position="185"/>
    </location>
</feature>
<evidence type="ECO:0000259" key="1">
    <source>
        <dbReference type="PROSITE" id="PS51186"/>
    </source>
</evidence>
<dbReference type="AlphaFoldDB" id="A0A292Q372"/>